<proteinExistence type="predicted"/>
<evidence type="ECO:0000313" key="3">
    <source>
        <dbReference type="Proteomes" id="UP000239757"/>
    </source>
</evidence>
<feature type="compositionally biased region" description="Acidic residues" evidence="1">
    <location>
        <begin position="90"/>
        <end position="105"/>
    </location>
</feature>
<dbReference type="EMBL" id="KZ668965">
    <property type="protein sequence ID" value="PPR86501.1"/>
    <property type="molecule type" value="Genomic_DNA"/>
</dbReference>
<protein>
    <submittedName>
        <fullName evidence="2">Uncharacterized protein</fullName>
    </submittedName>
</protein>
<name>A0A2P5W5Z6_GOSBA</name>
<evidence type="ECO:0000256" key="1">
    <source>
        <dbReference type="SAM" id="MobiDB-lite"/>
    </source>
</evidence>
<dbReference type="AlphaFoldDB" id="A0A2P5W5Z6"/>
<organism evidence="2 3">
    <name type="scientific">Gossypium barbadense</name>
    <name type="common">Sea Island cotton</name>
    <name type="synonym">Hibiscus barbadensis</name>
    <dbReference type="NCBI Taxonomy" id="3634"/>
    <lineage>
        <taxon>Eukaryota</taxon>
        <taxon>Viridiplantae</taxon>
        <taxon>Streptophyta</taxon>
        <taxon>Embryophyta</taxon>
        <taxon>Tracheophyta</taxon>
        <taxon>Spermatophyta</taxon>
        <taxon>Magnoliopsida</taxon>
        <taxon>eudicotyledons</taxon>
        <taxon>Gunneridae</taxon>
        <taxon>Pentapetalae</taxon>
        <taxon>rosids</taxon>
        <taxon>malvids</taxon>
        <taxon>Malvales</taxon>
        <taxon>Malvaceae</taxon>
        <taxon>Malvoideae</taxon>
        <taxon>Gossypium</taxon>
    </lineage>
</organism>
<evidence type="ECO:0000313" key="2">
    <source>
        <dbReference type="EMBL" id="PPR86501.1"/>
    </source>
</evidence>
<dbReference type="Proteomes" id="UP000239757">
    <property type="component" value="Unassembled WGS sequence"/>
</dbReference>
<reference evidence="2 3" key="1">
    <citation type="submission" date="2015-01" db="EMBL/GenBank/DDBJ databases">
        <title>Genome of allotetraploid Gossypium barbadense reveals genomic plasticity and fiber elongation in cotton evolution.</title>
        <authorList>
            <person name="Chen X."/>
            <person name="Liu X."/>
            <person name="Zhao B."/>
            <person name="Zheng H."/>
            <person name="Hu Y."/>
            <person name="Lu G."/>
            <person name="Yang C."/>
            <person name="Chen J."/>
            <person name="Shan C."/>
            <person name="Zhang L."/>
            <person name="Zhou Y."/>
            <person name="Wang L."/>
            <person name="Guo W."/>
            <person name="Bai Y."/>
            <person name="Ruan J."/>
            <person name="Shangguan X."/>
            <person name="Mao Y."/>
            <person name="Jiang J."/>
            <person name="Zhu Y."/>
            <person name="Lei J."/>
            <person name="Kang H."/>
            <person name="Chen S."/>
            <person name="He X."/>
            <person name="Wang R."/>
            <person name="Wang Y."/>
            <person name="Chen J."/>
            <person name="Wang L."/>
            <person name="Yu S."/>
            <person name="Wang B."/>
            <person name="Wei J."/>
            <person name="Song S."/>
            <person name="Lu X."/>
            <person name="Gao Z."/>
            <person name="Gu W."/>
            <person name="Deng X."/>
            <person name="Ma D."/>
            <person name="Wang S."/>
            <person name="Liang W."/>
            <person name="Fang L."/>
            <person name="Cai C."/>
            <person name="Zhu X."/>
            <person name="Zhou B."/>
            <person name="Zhang Y."/>
            <person name="Chen Z."/>
            <person name="Xu S."/>
            <person name="Zhu R."/>
            <person name="Wang S."/>
            <person name="Zhang T."/>
            <person name="Zhao G."/>
        </authorList>
    </citation>
    <scope>NUCLEOTIDE SEQUENCE [LARGE SCALE GENOMIC DNA]</scope>
    <source>
        <strain evidence="3">cv. Xinhai21</strain>
        <tissue evidence="2">Leaf</tissue>
    </source>
</reference>
<accession>A0A2P5W5Z6</accession>
<gene>
    <name evidence="2" type="ORF">GOBAR_AA34195</name>
</gene>
<feature type="compositionally biased region" description="Polar residues" evidence="1">
    <location>
        <begin position="106"/>
        <end position="115"/>
    </location>
</feature>
<feature type="region of interest" description="Disordered" evidence="1">
    <location>
        <begin position="71"/>
        <end position="115"/>
    </location>
</feature>
<sequence length="115" mass="12531">MELVDDEDVETMLFAELAGVEAIEDPTPLSEEDGAQESCMVVLISYVDSQSTIHRIDIDFNAAPETNVVGYDVYHSSDPSDHKVNSDSDPNVDEVPDDIDDESVNEDGNINPSSV</sequence>